<dbReference type="Proteomes" id="UP000734854">
    <property type="component" value="Unassembled WGS sequence"/>
</dbReference>
<dbReference type="AlphaFoldDB" id="A0A8J5FIB5"/>
<accession>A0A8J5FIB5</accession>
<keyword evidence="2" id="KW-1185">Reference proteome</keyword>
<gene>
    <name evidence="1" type="ORF">ZIOFF_050093</name>
</gene>
<dbReference type="PANTHER" id="PTHR34952:SF2">
    <property type="entry name" value="OS05G0113500 PROTEIN"/>
    <property type="match status" value="1"/>
</dbReference>
<sequence length="339" mass="37013">MPSVVGGRLPRRAVMIPSMTSFNGASCSHRLKQLEKWSRRGNLTQYRLLPLQCLLITNLPLYTSSCMGSFSCLDTLPEYAIADLHEYCVSCEKFHATVEVCACLNNNQSTGVTNMRIPNVPSICSENMITIHGVDGSHALILSINDLQGQLSIDGITSDEKILEPKKTETHENLCLPADWKPKALAKSTTFPSTLVADVSDLYIGDTCSLLSTEFSNQCSPTKANPTYARSMSLPVPPKLISAMKGSRVQHGSPSDLKLHVKWALDVYDPPCTLLSHTSKNLFFNRLQSTRMAGLLNDYGKSSTEGVEYTVSNQDSKCGGSFLVQALAKVNISSVTEVT</sequence>
<reference evidence="1 2" key="1">
    <citation type="submission" date="2020-08" db="EMBL/GenBank/DDBJ databases">
        <title>Plant Genome Project.</title>
        <authorList>
            <person name="Zhang R.-G."/>
        </authorList>
    </citation>
    <scope>NUCLEOTIDE SEQUENCE [LARGE SCALE GENOMIC DNA]</scope>
    <source>
        <tissue evidence="1">Rhizome</tissue>
    </source>
</reference>
<organism evidence="1 2">
    <name type="scientific">Zingiber officinale</name>
    <name type="common">Ginger</name>
    <name type="synonym">Amomum zingiber</name>
    <dbReference type="NCBI Taxonomy" id="94328"/>
    <lineage>
        <taxon>Eukaryota</taxon>
        <taxon>Viridiplantae</taxon>
        <taxon>Streptophyta</taxon>
        <taxon>Embryophyta</taxon>
        <taxon>Tracheophyta</taxon>
        <taxon>Spermatophyta</taxon>
        <taxon>Magnoliopsida</taxon>
        <taxon>Liliopsida</taxon>
        <taxon>Zingiberales</taxon>
        <taxon>Zingiberaceae</taxon>
        <taxon>Zingiber</taxon>
    </lineage>
</organism>
<dbReference type="EMBL" id="JACMSC010000014">
    <property type="protein sequence ID" value="KAG6488842.1"/>
    <property type="molecule type" value="Genomic_DNA"/>
</dbReference>
<dbReference type="PANTHER" id="PTHR34952">
    <property type="entry name" value="OS05G0113500 PROTEIN"/>
    <property type="match status" value="1"/>
</dbReference>
<protein>
    <submittedName>
        <fullName evidence="1">Uncharacterized protein</fullName>
    </submittedName>
</protein>
<evidence type="ECO:0000313" key="2">
    <source>
        <dbReference type="Proteomes" id="UP000734854"/>
    </source>
</evidence>
<name>A0A8J5FIB5_ZINOF</name>
<proteinExistence type="predicted"/>
<comment type="caution">
    <text evidence="1">The sequence shown here is derived from an EMBL/GenBank/DDBJ whole genome shotgun (WGS) entry which is preliminary data.</text>
</comment>
<evidence type="ECO:0000313" key="1">
    <source>
        <dbReference type="EMBL" id="KAG6488842.1"/>
    </source>
</evidence>